<gene>
    <name evidence="1" type="ORF">BEMITA_LOCUS10653</name>
</gene>
<evidence type="ECO:0000313" key="1">
    <source>
        <dbReference type="EMBL" id="CAH0392097.1"/>
    </source>
</evidence>
<reference evidence="1" key="1">
    <citation type="submission" date="2021-12" db="EMBL/GenBank/DDBJ databases">
        <authorList>
            <person name="King R."/>
        </authorList>
    </citation>
    <scope>NUCLEOTIDE SEQUENCE</scope>
</reference>
<dbReference type="EMBL" id="OU963867">
    <property type="protein sequence ID" value="CAH0392097.1"/>
    <property type="molecule type" value="Genomic_DNA"/>
</dbReference>
<sequence>MYAKLMFWAGPVDVMDHSGLATQAIALPQMANYIDYIQLDAGVPGPQTGNFLRAINNGHIMFTRDKDFASDQYDVLCWLAAPGYRVAAAANVRTPDFCYVKWPEVIVTILGYGANFAAPANAMISSARIREFARQLATARGEEADLCRGMYIAFDLLGTRYRTHEDVHYRLDSFLSPAKAPLWSRLAKSEILYREFILRNVDIAPFKEPWDSINLVSSSRLVAWGGSATPRATVVYGTSAAGETLFPNLSSLSRSKEVAQKYLPTVVSRILAYPVQSVAEAAFAEAKVIYPGIDAIEALETAVSQCSAVNAVKILVAASNAFNAVEPRYAESLFMHNVLALVKKGTISDDFVNKFKQGVAQFQLDITVDKALLKNIFDAFNKAVDANLVRGMAEYWLSICPPECLRVSLTIIQCQWEGLALYKAINDAMTTNPDFYWGSLFRIPQGSR</sequence>
<protein>
    <submittedName>
        <fullName evidence="1">Uncharacterized protein</fullName>
    </submittedName>
</protein>
<accession>A0A9P0AI62</accession>
<keyword evidence="2" id="KW-1185">Reference proteome</keyword>
<proteinExistence type="predicted"/>
<dbReference type="AlphaFoldDB" id="A0A9P0AI62"/>
<evidence type="ECO:0000313" key="2">
    <source>
        <dbReference type="Proteomes" id="UP001152759"/>
    </source>
</evidence>
<organism evidence="1 2">
    <name type="scientific">Bemisia tabaci</name>
    <name type="common">Sweetpotato whitefly</name>
    <name type="synonym">Aleurodes tabaci</name>
    <dbReference type="NCBI Taxonomy" id="7038"/>
    <lineage>
        <taxon>Eukaryota</taxon>
        <taxon>Metazoa</taxon>
        <taxon>Ecdysozoa</taxon>
        <taxon>Arthropoda</taxon>
        <taxon>Hexapoda</taxon>
        <taxon>Insecta</taxon>
        <taxon>Pterygota</taxon>
        <taxon>Neoptera</taxon>
        <taxon>Paraneoptera</taxon>
        <taxon>Hemiptera</taxon>
        <taxon>Sternorrhyncha</taxon>
        <taxon>Aleyrodoidea</taxon>
        <taxon>Aleyrodidae</taxon>
        <taxon>Aleyrodinae</taxon>
        <taxon>Bemisia</taxon>
    </lineage>
</organism>
<dbReference type="Proteomes" id="UP001152759">
    <property type="component" value="Chromosome 6"/>
</dbReference>
<name>A0A9P0AI62_BEMTA</name>